<evidence type="ECO:0000259" key="2">
    <source>
        <dbReference type="Pfam" id="PF25597"/>
    </source>
</evidence>
<feature type="compositionally biased region" description="Polar residues" evidence="1">
    <location>
        <begin position="301"/>
        <end position="311"/>
    </location>
</feature>
<evidence type="ECO:0000256" key="1">
    <source>
        <dbReference type="SAM" id="MobiDB-lite"/>
    </source>
</evidence>
<sequence>MKNKVEAQPRKVHKKNSVVEPICDVDVKHSLLNANSELICANCSSKKAKIVESKNANHSKPNHTWGSTATDIPSSSSIVMTGCLDCSLVSGLQMFKTHDRESLSAHELAARTMLIISKAPLFLWAKAINTACYTQNSLIIRRRYNKTPYELMQDKKPDLSFFHVFGALCYPTNDNDDLGKLDAKADIGISVGYAPAKKTFRIYNKRTHKIIETIHWTFHELTAMASEEFSSGPGLHSTTSATSSSGLVPNPVSQQPCIPPYKDDWDHLFQTMFDEYFTPPSNVVSQVQEVVAPRAVNLANSHVSTSNDQDAPSSSTPSTQEQEQSPIISQGFVESPKTPIFRDDPLNESPNEESTSHGSSSNVRQNHTPFEHLGKWTKNHHIANVIGDPSRYVSTRKQLQTDAMWCFFDAFLTSVELKNFKQAMSKPS</sequence>
<dbReference type="Pfam" id="PF25597">
    <property type="entry name" value="SH3_retrovirus"/>
    <property type="match status" value="1"/>
</dbReference>
<dbReference type="EMBL" id="BQNB010021177">
    <property type="protein sequence ID" value="GJU03668.1"/>
    <property type="molecule type" value="Genomic_DNA"/>
</dbReference>
<feature type="region of interest" description="Disordered" evidence="1">
    <location>
        <begin position="229"/>
        <end position="256"/>
    </location>
</feature>
<evidence type="ECO:0000313" key="4">
    <source>
        <dbReference type="Proteomes" id="UP001151760"/>
    </source>
</evidence>
<dbReference type="PANTHER" id="PTHR42648:SF32">
    <property type="entry name" value="RIBONUCLEASE H-LIKE DOMAIN, GAG-PRE-INTEGRASE DOMAIN PROTEIN-RELATED"/>
    <property type="match status" value="1"/>
</dbReference>
<feature type="domain" description="Retroviral polymerase SH3-like" evidence="2">
    <location>
        <begin position="168"/>
        <end position="221"/>
    </location>
</feature>
<proteinExistence type="predicted"/>
<gene>
    <name evidence="3" type="ORF">Tco_1114006</name>
</gene>
<dbReference type="PANTHER" id="PTHR42648">
    <property type="entry name" value="TRANSPOSASE, PUTATIVE-RELATED"/>
    <property type="match status" value="1"/>
</dbReference>
<dbReference type="InterPro" id="IPR057670">
    <property type="entry name" value="SH3_retrovirus"/>
</dbReference>
<feature type="compositionally biased region" description="Polar residues" evidence="1">
    <location>
        <begin position="236"/>
        <end position="256"/>
    </location>
</feature>
<protein>
    <submittedName>
        <fullName evidence="3">Retrovirus-related pol polyprotein from transposon TNT 1-94</fullName>
    </submittedName>
</protein>
<name>A0ABQ5ITU3_9ASTR</name>
<dbReference type="InterPro" id="IPR039537">
    <property type="entry name" value="Retrotran_Ty1/copia-like"/>
</dbReference>
<comment type="caution">
    <text evidence="3">The sequence shown here is derived from an EMBL/GenBank/DDBJ whole genome shotgun (WGS) entry which is preliminary data.</text>
</comment>
<feature type="compositionally biased region" description="Polar residues" evidence="1">
    <location>
        <begin position="348"/>
        <end position="367"/>
    </location>
</feature>
<reference evidence="3" key="1">
    <citation type="journal article" date="2022" name="Int. J. Mol. Sci.">
        <title>Draft Genome of Tanacetum Coccineum: Genomic Comparison of Closely Related Tanacetum-Family Plants.</title>
        <authorList>
            <person name="Yamashiro T."/>
            <person name="Shiraishi A."/>
            <person name="Nakayama K."/>
            <person name="Satake H."/>
        </authorList>
    </citation>
    <scope>NUCLEOTIDE SEQUENCE</scope>
</reference>
<dbReference type="Proteomes" id="UP001151760">
    <property type="component" value="Unassembled WGS sequence"/>
</dbReference>
<accession>A0ABQ5ITU3</accession>
<evidence type="ECO:0000313" key="3">
    <source>
        <dbReference type="EMBL" id="GJU03668.1"/>
    </source>
</evidence>
<organism evidence="3 4">
    <name type="scientific">Tanacetum coccineum</name>
    <dbReference type="NCBI Taxonomy" id="301880"/>
    <lineage>
        <taxon>Eukaryota</taxon>
        <taxon>Viridiplantae</taxon>
        <taxon>Streptophyta</taxon>
        <taxon>Embryophyta</taxon>
        <taxon>Tracheophyta</taxon>
        <taxon>Spermatophyta</taxon>
        <taxon>Magnoliopsida</taxon>
        <taxon>eudicotyledons</taxon>
        <taxon>Gunneridae</taxon>
        <taxon>Pentapetalae</taxon>
        <taxon>asterids</taxon>
        <taxon>campanulids</taxon>
        <taxon>Asterales</taxon>
        <taxon>Asteraceae</taxon>
        <taxon>Asteroideae</taxon>
        <taxon>Anthemideae</taxon>
        <taxon>Anthemidinae</taxon>
        <taxon>Tanacetum</taxon>
    </lineage>
</organism>
<feature type="region of interest" description="Disordered" evidence="1">
    <location>
        <begin position="301"/>
        <end position="367"/>
    </location>
</feature>
<keyword evidence="4" id="KW-1185">Reference proteome</keyword>
<reference evidence="3" key="2">
    <citation type="submission" date="2022-01" db="EMBL/GenBank/DDBJ databases">
        <authorList>
            <person name="Yamashiro T."/>
            <person name="Shiraishi A."/>
            <person name="Satake H."/>
            <person name="Nakayama K."/>
        </authorList>
    </citation>
    <scope>NUCLEOTIDE SEQUENCE</scope>
</reference>
<feature type="compositionally biased region" description="Low complexity" evidence="1">
    <location>
        <begin position="312"/>
        <end position="326"/>
    </location>
</feature>